<dbReference type="GO" id="GO:0016787">
    <property type="term" value="F:hydrolase activity"/>
    <property type="evidence" value="ECO:0007669"/>
    <property type="project" value="UniProtKB-KW"/>
</dbReference>
<keyword evidence="1" id="KW-0378">Hydrolase</keyword>
<name>A0ABW0PGQ2_9BURK</name>
<dbReference type="RefSeq" id="WP_379721311.1">
    <property type="nucleotide sequence ID" value="NZ_JBHSMS010000038.1"/>
</dbReference>
<sequence>MQTGVIHFIHGKESGPGSSKLTALSNVARDAGWEIHILDYSHTFDPARRLEQLVSACSGGPRPLLLVGSSMGGWVAAEAAQRLGAHGLFLMAPAVFTPGYPSQDPLVAGERTEIVHGWDDEMIPYEHAVRFAHLRKCTLHLVQGDHRLTGRLPLLCELFAAFLKKCA</sequence>
<organism evidence="1 2">
    <name type="scientific">Massilia jejuensis</name>
    <dbReference type="NCBI Taxonomy" id="648894"/>
    <lineage>
        <taxon>Bacteria</taxon>
        <taxon>Pseudomonadati</taxon>
        <taxon>Pseudomonadota</taxon>
        <taxon>Betaproteobacteria</taxon>
        <taxon>Burkholderiales</taxon>
        <taxon>Oxalobacteraceae</taxon>
        <taxon>Telluria group</taxon>
        <taxon>Massilia</taxon>
    </lineage>
</organism>
<dbReference type="Proteomes" id="UP001596031">
    <property type="component" value="Unassembled WGS sequence"/>
</dbReference>
<dbReference type="Pfam" id="PF05728">
    <property type="entry name" value="UPF0227"/>
    <property type="match status" value="1"/>
</dbReference>
<evidence type="ECO:0000313" key="1">
    <source>
        <dbReference type="EMBL" id="MFC5511859.1"/>
    </source>
</evidence>
<proteinExistence type="predicted"/>
<accession>A0ABW0PGQ2</accession>
<protein>
    <submittedName>
        <fullName evidence="1">YqiA/YcfP family alpha/beta fold hydrolase</fullName>
    </submittedName>
</protein>
<dbReference type="InterPro" id="IPR008886">
    <property type="entry name" value="UPF0227/Esterase_YqiA"/>
</dbReference>
<dbReference type="InterPro" id="IPR029058">
    <property type="entry name" value="AB_hydrolase_fold"/>
</dbReference>
<keyword evidence="2" id="KW-1185">Reference proteome</keyword>
<dbReference type="SUPFAM" id="SSF53474">
    <property type="entry name" value="alpha/beta-Hydrolases"/>
    <property type="match status" value="1"/>
</dbReference>
<comment type="caution">
    <text evidence="1">The sequence shown here is derived from an EMBL/GenBank/DDBJ whole genome shotgun (WGS) entry which is preliminary data.</text>
</comment>
<reference evidence="2" key="1">
    <citation type="journal article" date="2019" name="Int. J. Syst. Evol. Microbiol.">
        <title>The Global Catalogue of Microorganisms (GCM) 10K type strain sequencing project: providing services to taxonomists for standard genome sequencing and annotation.</title>
        <authorList>
            <consortium name="The Broad Institute Genomics Platform"/>
            <consortium name="The Broad Institute Genome Sequencing Center for Infectious Disease"/>
            <person name="Wu L."/>
            <person name="Ma J."/>
        </authorList>
    </citation>
    <scope>NUCLEOTIDE SEQUENCE [LARGE SCALE GENOMIC DNA]</scope>
    <source>
        <strain evidence="2">CCUG 38813</strain>
    </source>
</reference>
<gene>
    <name evidence="1" type="ORF">ACFPOU_12075</name>
</gene>
<evidence type="ECO:0000313" key="2">
    <source>
        <dbReference type="Proteomes" id="UP001596031"/>
    </source>
</evidence>
<dbReference type="Gene3D" id="3.40.50.1820">
    <property type="entry name" value="alpha/beta hydrolase"/>
    <property type="match status" value="1"/>
</dbReference>
<dbReference type="EMBL" id="JBHSMS010000038">
    <property type="protein sequence ID" value="MFC5511859.1"/>
    <property type="molecule type" value="Genomic_DNA"/>
</dbReference>